<feature type="region of interest" description="Disordered" evidence="1">
    <location>
        <begin position="52"/>
        <end position="75"/>
    </location>
</feature>
<dbReference type="EMBL" id="WHWC01000006">
    <property type="protein sequence ID" value="KAG8380720.1"/>
    <property type="molecule type" value="Genomic_DNA"/>
</dbReference>
<gene>
    <name evidence="2" type="ORF">BUALT_Bualt06G0045300</name>
</gene>
<sequence length="151" mass="16452">MFLRLGAKSIEKLGLNDMADISDEEFRAMYSVYRCGCDKRTEGSCVLNSSPVDDSVEPTTSVLESSRAPDSDSGHPGDYVMVQVIISSCYCEVNNGVAGCLSKVGSSLEHGCCLFYSSLPRFVSSYIQRDVSVVFSRLVPVRCMSNSFVSL</sequence>
<evidence type="ECO:0000313" key="2">
    <source>
        <dbReference type="EMBL" id="KAG8380720.1"/>
    </source>
</evidence>
<reference evidence="2" key="1">
    <citation type="submission" date="2019-10" db="EMBL/GenBank/DDBJ databases">
        <authorList>
            <person name="Zhang R."/>
            <person name="Pan Y."/>
            <person name="Wang J."/>
            <person name="Ma R."/>
            <person name="Yu S."/>
        </authorList>
    </citation>
    <scope>NUCLEOTIDE SEQUENCE</scope>
    <source>
        <strain evidence="2">LA-IB0</strain>
        <tissue evidence="2">Leaf</tissue>
    </source>
</reference>
<keyword evidence="3" id="KW-1185">Reference proteome</keyword>
<evidence type="ECO:0000256" key="1">
    <source>
        <dbReference type="SAM" id="MobiDB-lite"/>
    </source>
</evidence>
<dbReference type="Proteomes" id="UP000826271">
    <property type="component" value="Unassembled WGS sequence"/>
</dbReference>
<name>A0AAV6XH90_9LAMI</name>
<protein>
    <submittedName>
        <fullName evidence="2">Uncharacterized protein</fullName>
    </submittedName>
</protein>
<proteinExistence type="predicted"/>
<comment type="caution">
    <text evidence="2">The sequence shown here is derived from an EMBL/GenBank/DDBJ whole genome shotgun (WGS) entry which is preliminary data.</text>
</comment>
<feature type="compositionally biased region" description="Polar residues" evidence="1">
    <location>
        <begin position="52"/>
        <end position="64"/>
    </location>
</feature>
<dbReference type="AlphaFoldDB" id="A0AAV6XH90"/>
<organism evidence="2 3">
    <name type="scientific">Buddleja alternifolia</name>
    <dbReference type="NCBI Taxonomy" id="168488"/>
    <lineage>
        <taxon>Eukaryota</taxon>
        <taxon>Viridiplantae</taxon>
        <taxon>Streptophyta</taxon>
        <taxon>Embryophyta</taxon>
        <taxon>Tracheophyta</taxon>
        <taxon>Spermatophyta</taxon>
        <taxon>Magnoliopsida</taxon>
        <taxon>eudicotyledons</taxon>
        <taxon>Gunneridae</taxon>
        <taxon>Pentapetalae</taxon>
        <taxon>asterids</taxon>
        <taxon>lamiids</taxon>
        <taxon>Lamiales</taxon>
        <taxon>Scrophulariaceae</taxon>
        <taxon>Buddlejeae</taxon>
        <taxon>Buddleja</taxon>
    </lineage>
</organism>
<evidence type="ECO:0000313" key="3">
    <source>
        <dbReference type="Proteomes" id="UP000826271"/>
    </source>
</evidence>
<accession>A0AAV6XH90</accession>